<evidence type="ECO:0000256" key="1">
    <source>
        <dbReference type="SAM" id="SignalP"/>
    </source>
</evidence>
<dbReference type="OrthoDB" id="9798693at2"/>
<dbReference type="InterPro" id="IPR014567">
    <property type="entry name" value="UCP031900"/>
</dbReference>
<feature type="signal peptide" evidence="1">
    <location>
        <begin position="1"/>
        <end position="28"/>
    </location>
</feature>
<evidence type="ECO:0000259" key="2">
    <source>
        <dbReference type="Pfam" id="PF13449"/>
    </source>
</evidence>
<dbReference type="EMBL" id="PRDS01000010">
    <property type="protein sequence ID" value="PPB79650.1"/>
    <property type="molecule type" value="Genomic_DNA"/>
</dbReference>
<protein>
    <recommendedName>
        <fullName evidence="2">Phytase-like domain-containing protein</fullName>
    </recommendedName>
</protein>
<feature type="domain" description="Phytase-like" evidence="2">
    <location>
        <begin position="51"/>
        <end position="289"/>
    </location>
</feature>
<dbReference type="RefSeq" id="WP_104072446.1">
    <property type="nucleotide sequence ID" value="NZ_PRDS01000010.1"/>
</dbReference>
<reference evidence="3 4" key="1">
    <citation type="submission" date="2018-01" db="EMBL/GenBank/DDBJ databases">
        <title>Genomic Encyclopedia of Archaeal and Bacterial Type Strains, Phase II (KMG-II): from individual species to whole genera.</title>
        <authorList>
            <person name="Goeker M."/>
        </authorList>
    </citation>
    <scope>NUCLEOTIDE SEQUENCE [LARGE SCALE GENOMIC DNA]</scope>
    <source>
        <strain evidence="3 4">DSM 12048</strain>
    </source>
</reference>
<gene>
    <name evidence="3" type="ORF">LV82_02667</name>
</gene>
<accession>A0A2S5JE11</accession>
<feature type="chain" id="PRO_5015597585" description="Phytase-like domain-containing protein" evidence="1">
    <location>
        <begin position="29"/>
        <end position="304"/>
    </location>
</feature>
<keyword evidence="4" id="KW-1185">Reference proteome</keyword>
<dbReference type="Pfam" id="PF13449">
    <property type="entry name" value="Phytase-like"/>
    <property type="match status" value="1"/>
</dbReference>
<comment type="caution">
    <text evidence="3">The sequence shown here is derived from an EMBL/GenBank/DDBJ whole genome shotgun (WGS) entry which is preliminary data.</text>
</comment>
<name>A0A2S5JE11_9RHOB</name>
<organism evidence="3 4">
    <name type="scientific">Albidovulum inexpectatum</name>
    <dbReference type="NCBI Taxonomy" id="196587"/>
    <lineage>
        <taxon>Bacteria</taxon>
        <taxon>Pseudomonadati</taxon>
        <taxon>Pseudomonadota</taxon>
        <taxon>Alphaproteobacteria</taxon>
        <taxon>Rhodobacterales</taxon>
        <taxon>Paracoccaceae</taxon>
        <taxon>Albidovulum</taxon>
    </lineage>
</organism>
<dbReference type="AlphaFoldDB" id="A0A2S5JE11"/>
<proteinExistence type="predicted"/>
<dbReference type="InterPro" id="IPR027372">
    <property type="entry name" value="Phytase-like_dom"/>
</dbReference>
<evidence type="ECO:0000313" key="4">
    <source>
        <dbReference type="Proteomes" id="UP000239736"/>
    </source>
</evidence>
<keyword evidence="1" id="KW-0732">Signal</keyword>
<evidence type="ECO:0000313" key="3">
    <source>
        <dbReference type="EMBL" id="PPB79650.1"/>
    </source>
</evidence>
<dbReference type="SUPFAM" id="SSF63829">
    <property type="entry name" value="Calcium-dependent phosphotriesterase"/>
    <property type="match status" value="1"/>
</dbReference>
<dbReference type="PIRSF" id="PIRSF031900">
    <property type="entry name" value="UCP031900"/>
    <property type="match status" value="1"/>
</dbReference>
<sequence length="304" mass="33622">MTVSIKASLCRLVAFGALLAGVIWMAHAQQGPADHGAQLRGTYVWSQSDPEFGGLSGLVMADDGAALHAVGDTGWLWHASVWRDDAGAIRQITTLSRTRLRDNHGEEVADFRADAEALAHGPDGRLYVAFEGYTRVAAFRPPDMTPEPQNAWDRFRGLWGNRTIESLAIRSDGLMLAVVEKAEDRAYRTLIGRKGDWQEGPDLPTGGGYDATDATFGPDGRLYLLERRWTVLGRFATRLRRFEMRENAFDQGRTLLETRPGELGNMEGLSLWRGPHGGLVATLVADDNFLPFHRTIVAEFDLND</sequence>
<dbReference type="Proteomes" id="UP000239736">
    <property type="component" value="Unassembled WGS sequence"/>
</dbReference>